<gene>
    <name evidence="1" type="ORF">AW736_03335</name>
</gene>
<evidence type="ECO:0000313" key="1">
    <source>
        <dbReference type="EMBL" id="OAM91407.1"/>
    </source>
</evidence>
<dbReference type="Pfam" id="PF13379">
    <property type="entry name" value="NMT1_2"/>
    <property type="match status" value="1"/>
</dbReference>
<proteinExistence type="predicted"/>
<evidence type="ECO:0000313" key="2">
    <source>
        <dbReference type="Proteomes" id="UP000078486"/>
    </source>
</evidence>
<dbReference type="PANTHER" id="PTHR30024">
    <property type="entry name" value="ALIPHATIC SULFONATES-BINDING PROTEIN-RELATED"/>
    <property type="match status" value="1"/>
</dbReference>
<name>A0A178IPZ9_9BACT</name>
<organism evidence="1 2">
    <name type="scientific">Termitidicoccus mucosus</name>
    <dbReference type="NCBI Taxonomy" id="1184151"/>
    <lineage>
        <taxon>Bacteria</taxon>
        <taxon>Pseudomonadati</taxon>
        <taxon>Verrucomicrobiota</taxon>
        <taxon>Opitutia</taxon>
        <taxon>Opitutales</taxon>
        <taxon>Opitutaceae</taxon>
        <taxon>Termitidicoccus</taxon>
    </lineage>
</organism>
<dbReference type="EMBL" id="LRRQ01000028">
    <property type="protein sequence ID" value="OAM91407.1"/>
    <property type="molecule type" value="Genomic_DNA"/>
</dbReference>
<evidence type="ECO:0008006" key="3">
    <source>
        <dbReference type="Google" id="ProtNLM"/>
    </source>
</evidence>
<sequence length="368" mass="38473">MPMLPAGMAVFCIAIHAAAPVKVTIGHIGNSCESPVYVAKDKGFFSEEGLDAGIVRGDWNFIKESLAFGRISAVQGLLMNYIKPIEQGLDVKVTAGVHRGCVRILVPDTSPITGPAGLKGKRIGVPALGSSPWIFAARVISELGGDIRRDVEWKPFPAGELKLALQKGEVDAIAVADPIGEILISEGGVRIVVDQLTDAPYKDEYCCAVLVSGKLARETPDVAARITRAILKASLWIEHNPQGAAEIAVNGRHTGGSVEINARILAKLDYVPSVEGGRLAVLTASTALKNAGILSRTTDIPAFVERAFVRLPGLDDAWLKGVAVAREDRISPAAIFNRPLPDGASPAAGGCCEAGPADAAKLAAAGGR</sequence>
<dbReference type="STRING" id="1184151.AW736_03335"/>
<keyword evidence="2" id="KW-1185">Reference proteome</keyword>
<dbReference type="SUPFAM" id="SSF53850">
    <property type="entry name" value="Periplasmic binding protein-like II"/>
    <property type="match status" value="1"/>
</dbReference>
<comment type="caution">
    <text evidence="1">The sequence shown here is derived from an EMBL/GenBank/DDBJ whole genome shotgun (WGS) entry which is preliminary data.</text>
</comment>
<reference evidence="1 2" key="1">
    <citation type="submission" date="2016-01" db="EMBL/GenBank/DDBJ databases">
        <title>High potential of lignocellulose degradation of a new Verrucomicrobia species.</title>
        <authorList>
            <person name="Wang Y."/>
            <person name="Shi Y."/>
            <person name="Qiu Z."/>
            <person name="Liu S."/>
            <person name="Yang H."/>
        </authorList>
    </citation>
    <scope>NUCLEOTIDE SEQUENCE [LARGE SCALE GENOMIC DNA]</scope>
    <source>
        <strain evidence="1 2">TSB47</strain>
    </source>
</reference>
<accession>A0A178IPZ9</accession>
<dbReference type="Gene3D" id="3.40.190.10">
    <property type="entry name" value="Periplasmic binding protein-like II"/>
    <property type="match status" value="2"/>
</dbReference>
<dbReference type="Proteomes" id="UP000078486">
    <property type="component" value="Unassembled WGS sequence"/>
</dbReference>
<protein>
    <recommendedName>
        <fullName evidence="3">SsuA/THI5-like domain-containing protein</fullName>
    </recommendedName>
</protein>
<dbReference type="AlphaFoldDB" id="A0A178IPZ9"/>